<sequence>MACQGFLAYESCAQVCYAYYHVVGRMPSADGFFQSKCFLLKASHSRYHHVGATNSDIFINKISLGYFSNWIFLMLLTWSHGTFLSCY</sequence>
<protein>
    <submittedName>
        <fullName evidence="1">Uncharacterized protein</fullName>
    </submittedName>
</protein>
<reference evidence="1" key="2">
    <citation type="submission" date="2013-04" db="UniProtKB">
        <authorList>
            <consortium name="EnsemblPlants"/>
        </authorList>
    </citation>
    <scope>IDENTIFICATION</scope>
</reference>
<dbReference type="HOGENOM" id="CLU_2486981_0_0_1"/>
<name>J3NCT5_ORYBR</name>
<evidence type="ECO:0000313" key="1">
    <source>
        <dbReference type="EnsemblPlants" id="OB12G17930.1"/>
    </source>
</evidence>
<dbReference type="AlphaFoldDB" id="J3NCT5"/>
<reference evidence="1" key="1">
    <citation type="journal article" date="2013" name="Nat. Commun.">
        <title>Whole-genome sequencing of Oryza brachyantha reveals mechanisms underlying Oryza genome evolution.</title>
        <authorList>
            <person name="Chen J."/>
            <person name="Huang Q."/>
            <person name="Gao D."/>
            <person name="Wang J."/>
            <person name="Lang Y."/>
            <person name="Liu T."/>
            <person name="Li B."/>
            <person name="Bai Z."/>
            <person name="Luis Goicoechea J."/>
            <person name="Liang C."/>
            <person name="Chen C."/>
            <person name="Zhang W."/>
            <person name="Sun S."/>
            <person name="Liao Y."/>
            <person name="Zhang X."/>
            <person name="Yang L."/>
            <person name="Song C."/>
            <person name="Wang M."/>
            <person name="Shi J."/>
            <person name="Liu G."/>
            <person name="Liu J."/>
            <person name="Zhou H."/>
            <person name="Zhou W."/>
            <person name="Yu Q."/>
            <person name="An N."/>
            <person name="Chen Y."/>
            <person name="Cai Q."/>
            <person name="Wang B."/>
            <person name="Liu B."/>
            <person name="Min J."/>
            <person name="Huang Y."/>
            <person name="Wu H."/>
            <person name="Li Z."/>
            <person name="Zhang Y."/>
            <person name="Yin Y."/>
            <person name="Song W."/>
            <person name="Jiang J."/>
            <person name="Jackson S.A."/>
            <person name="Wing R.A."/>
            <person name="Wang J."/>
            <person name="Chen M."/>
        </authorList>
    </citation>
    <scope>NUCLEOTIDE SEQUENCE [LARGE SCALE GENOMIC DNA]</scope>
    <source>
        <strain evidence="1">cv. IRGC 101232</strain>
    </source>
</reference>
<dbReference type="Proteomes" id="UP000006038">
    <property type="component" value="Chromosome 12"/>
</dbReference>
<organism evidence="1">
    <name type="scientific">Oryza brachyantha</name>
    <name type="common">malo sina</name>
    <dbReference type="NCBI Taxonomy" id="4533"/>
    <lineage>
        <taxon>Eukaryota</taxon>
        <taxon>Viridiplantae</taxon>
        <taxon>Streptophyta</taxon>
        <taxon>Embryophyta</taxon>
        <taxon>Tracheophyta</taxon>
        <taxon>Spermatophyta</taxon>
        <taxon>Magnoliopsida</taxon>
        <taxon>Liliopsida</taxon>
        <taxon>Poales</taxon>
        <taxon>Poaceae</taxon>
        <taxon>BOP clade</taxon>
        <taxon>Oryzoideae</taxon>
        <taxon>Oryzeae</taxon>
        <taxon>Oryzinae</taxon>
        <taxon>Oryza</taxon>
    </lineage>
</organism>
<dbReference type="Gramene" id="OB12G17930.1">
    <property type="protein sequence ID" value="OB12G17930.1"/>
    <property type="gene ID" value="OB12G17930"/>
</dbReference>
<proteinExistence type="predicted"/>
<accession>J3NCT5</accession>
<dbReference type="EnsemblPlants" id="OB12G17930.1">
    <property type="protein sequence ID" value="OB12G17930.1"/>
    <property type="gene ID" value="OB12G17930"/>
</dbReference>
<evidence type="ECO:0000313" key="2">
    <source>
        <dbReference type="Proteomes" id="UP000006038"/>
    </source>
</evidence>
<keyword evidence="2" id="KW-1185">Reference proteome</keyword>